<dbReference type="KEGG" id="rter:IDM49_01805"/>
<sequence>MLKDYFGIGRGSGSTITPRFLALFVIVFIPMTALWFFYRWIFNDSASIFAMLVISLGTSWIIAYLIGYGKDTHTRD</sequence>
<keyword evidence="1" id="KW-0812">Transmembrane</keyword>
<evidence type="ECO:0000256" key="1">
    <source>
        <dbReference type="SAM" id="Phobius"/>
    </source>
</evidence>
<protein>
    <submittedName>
        <fullName evidence="2">Uncharacterized protein</fullName>
    </submittedName>
</protein>
<dbReference type="Proteomes" id="UP000516404">
    <property type="component" value="Chromosome"/>
</dbReference>
<keyword evidence="1" id="KW-1133">Transmembrane helix</keyword>
<gene>
    <name evidence="2" type="ORF">IDM49_01805</name>
</gene>
<feature type="transmembrane region" description="Helical" evidence="1">
    <location>
        <begin position="47"/>
        <end position="66"/>
    </location>
</feature>
<proteinExistence type="predicted"/>
<evidence type="ECO:0000313" key="2">
    <source>
        <dbReference type="EMBL" id="QNV38052.1"/>
    </source>
</evidence>
<evidence type="ECO:0000313" key="3">
    <source>
        <dbReference type="Proteomes" id="UP000516404"/>
    </source>
</evidence>
<dbReference type="RefSeq" id="WP_168614669.1">
    <property type="nucleotide sequence ID" value="NZ_BAAAOX010000003.1"/>
</dbReference>
<reference evidence="2 3" key="1">
    <citation type="submission" date="2020-09" db="EMBL/GenBank/DDBJ databases">
        <title>Investigation of environmental microbes.</title>
        <authorList>
            <person name="Ou Y."/>
            <person name="Kang Q."/>
        </authorList>
    </citation>
    <scope>NUCLEOTIDE SEQUENCE [LARGE SCALE GENOMIC DNA]</scope>
    <source>
        <strain evidence="2 3">KJZ-14</strain>
    </source>
</reference>
<dbReference type="AlphaFoldDB" id="A0A7H2BEF6"/>
<dbReference type="GeneID" id="96622958"/>
<name>A0A7H2BEF6_9MICC</name>
<accession>A0A7H2BEF6</accession>
<dbReference type="EMBL" id="CP061539">
    <property type="protein sequence ID" value="QNV38052.1"/>
    <property type="molecule type" value="Genomic_DNA"/>
</dbReference>
<keyword evidence="1" id="KW-0472">Membrane</keyword>
<keyword evidence="3" id="KW-1185">Reference proteome</keyword>
<feature type="transmembrane region" description="Helical" evidence="1">
    <location>
        <begin position="20"/>
        <end position="41"/>
    </location>
</feature>
<organism evidence="2 3">
    <name type="scientific">Rothia terrae</name>
    <dbReference type="NCBI Taxonomy" id="396015"/>
    <lineage>
        <taxon>Bacteria</taxon>
        <taxon>Bacillati</taxon>
        <taxon>Actinomycetota</taxon>
        <taxon>Actinomycetes</taxon>
        <taxon>Micrococcales</taxon>
        <taxon>Micrococcaceae</taxon>
        <taxon>Rothia</taxon>
    </lineage>
</organism>